<evidence type="ECO:0000313" key="1">
    <source>
        <dbReference type="EMBL" id="AEE49542.1"/>
    </source>
</evidence>
<dbReference type="SUPFAM" id="SSF51430">
    <property type="entry name" value="NAD(P)-linked oxidoreductase"/>
    <property type="match status" value="1"/>
</dbReference>
<evidence type="ECO:0000313" key="2">
    <source>
        <dbReference type="Proteomes" id="UP000008461"/>
    </source>
</evidence>
<keyword evidence="2" id="KW-1185">Reference proteome</keyword>
<dbReference type="EMBL" id="CP002691">
    <property type="protein sequence ID" value="AEE49542.1"/>
    <property type="molecule type" value="Genomic_DNA"/>
</dbReference>
<dbReference type="KEGG" id="hhy:Halhy_1653"/>
<name>F4L0R0_HALH1</name>
<dbReference type="STRING" id="760192.Halhy_1653"/>
<reference key="2">
    <citation type="submission" date="2011-04" db="EMBL/GenBank/DDBJ databases">
        <title>Complete sequence of chromosome of Haliscomenobacter hydrossis DSM 1100.</title>
        <authorList>
            <consortium name="US DOE Joint Genome Institute (JGI-PGF)"/>
            <person name="Lucas S."/>
            <person name="Han J."/>
            <person name="Lapidus A."/>
            <person name="Bruce D."/>
            <person name="Goodwin L."/>
            <person name="Pitluck S."/>
            <person name="Peters L."/>
            <person name="Kyrpides N."/>
            <person name="Mavromatis K."/>
            <person name="Ivanova N."/>
            <person name="Ovchinnikova G."/>
            <person name="Pagani I."/>
            <person name="Daligault H."/>
            <person name="Detter J.C."/>
            <person name="Han C."/>
            <person name="Land M."/>
            <person name="Hauser L."/>
            <person name="Markowitz V."/>
            <person name="Cheng J.-F."/>
            <person name="Hugenholtz P."/>
            <person name="Woyke T."/>
            <person name="Wu D."/>
            <person name="Verbarg S."/>
            <person name="Frueling A."/>
            <person name="Brambilla E."/>
            <person name="Klenk H.-P."/>
            <person name="Eisen J.A."/>
        </authorList>
    </citation>
    <scope>NUCLEOTIDE SEQUENCE</scope>
    <source>
        <strain>DSM 1100</strain>
    </source>
</reference>
<accession>F4L0R0</accession>
<dbReference type="RefSeq" id="WP_013764096.1">
    <property type="nucleotide sequence ID" value="NC_015510.1"/>
</dbReference>
<dbReference type="AlphaFoldDB" id="F4L0R0"/>
<organism evidence="1 2">
    <name type="scientific">Haliscomenobacter hydrossis (strain ATCC 27775 / DSM 1100 / LMG 10767 / O)</name>
    <dbReference type="NCBI Taxonomy" id="760192"/>
    <lineage>
        <taxon>Bacteria</taxon>
        <taxon>Pseudomonadati</taxon>
        <taxon>Bacteroidota</taxon>
        <taxon>Saprospiria</taxon>
        <taxon>Saprospirales</taxon>
        <taxon>Haliscomenobacteraceae</taxon>
        <taxon>Haliscomenobacter</taxon>
    </lineage>
</organism>
<dbReference type="Proteomes" id="UP000008461">
    <property type="component" value="Chromosome"/>
</dbReference>
<dbReference type="HOGENOM" id="CLU_3184378_0_0_10"/>
<gene>
    <name evidence="1" type="ordered locus">Halhy_1653</name>
</gene>
<dbReference type="InterPro" id="IPR036812">
    <property type="entry name" value="NAD(P)_OxRdtase_dom_sf"/>
</dbReference>
<proteinExistence type="predicted"/>
<protein>
    <recommendedName>
        <fullName evidence="3">Aldo/keto reductase</fullName>
    </recommendedName>
</protein>
<reference evidence="1 2" key="1">
    <citation type="journal article" date="2011" name="Stand. Genomic Sci.">
        <title>Complete genome sequence of Haliscomenobacter hydrossis type strain (O).</title>
        <authorList>
            <consortium name="US DOE Joint Genome Institute (JGI-PGF)"/>
            <person name="Daligault H."/>
            <person name="Lapidus A."/>
            <person name="Zeytun A."/>
            <person name="Nolan M."/>
            <person name="Lucas S."/>
            <person name="Del Rio T.G."/>
            <person name="Tice H."/>
            <person name="Cheng J.F."/>
            <person name="Tapia R."/>
            <person name="Han C."/>
            <person name="Goodwin L."/>
            <person name="Pitluck S."/>
            <person name="Liolios K."/>
            <person name="Pagani I."/>
            <person name="Ivanova N."/>
            <person name="Huntemann M."/>
            <person name="Mavromatis K."/>
            <person name="Mikhailova N."/>
            <person name="Pati A."/>
            <person name="Chen A."/>
            <person name="Palaniappan K."/>
            <person name="Land M."/>
            <person name="Hauser L."/>
            <person name="Brambilla E.M."/>
            <person name="Rohde M."/>
            <person name="Verbarg S."/>
            <person name="Goker M."/>
            <person name="Bristow J."/>
            <person name="Eisen J.A."/>
            <person name="Markowitz V."/>
            <person name="Hugenholtz P."/>
            <person name="Kyrpides N.C."/>
            <person name="Klenk H.P."/>
            <person name="Woyke T."/>
        </authorList>
    </citation>
    <scope>NUCLEOTIDE SEQUENCE [LARGE SCALE GENOMIC DNA]</scope>
    <source>
        <strain evidence="2">ATCC 27775 / DSM 1100 / LMG 10767 / O</strain>
    </source>
</reference>
<evidence type="ECO:0008006" key="3">
    <source>
        <dbReference type="Google" id="ProtNLM"/>
    </source>
</evidence>
<sequence>MKQTTTLGHSTLSVNRIGLGCMGMSEFYGSFDEKESINTLLDNFNF</sequence>